<protein>
    <submittedName>
        <fullName evidence="3">Uncharacterized protein</fullName>
    </submittedName>
</protein>
<proteinExistence type="predicted"/>
<organism evidence="3 4">
    <name type="scientific">Fastidiosipila sanguinis</name>
    <dbReference type="NCBI Taxonomy" id="236753"/>
    <lineage>
        <taxon>Bacteria</taxon>
        <taxon>Bacillati</taxon>
        <taxon>Bacillota</taxon>
        <taxon>Clostridia</taxon>
        <taxon>Eubacteriales</taxon>
        <taxon>Oscillospiraceae</taxon>
        <taxon>Fastidiosipila</taxon>
    </lineage>
</organism>
<accession>A0A2S0KNU8</accession>
<dbReference type="OrthoDB" id="9812056at2"/>
<reference evidence="4" key="1">
    <citation type="submission" date="2018-02" db="EMBL/GenBank/DDBJ databases">
        <authorList>
            <person name="Holder M.E."/>
            <person name="Ajami N.J."/>
            <person name="Petrosino J.F."/>
        </authorList>
    </citation>
    <scope>NUCLEOTIDE SEQUENCE [LARGE SCALE GENOMIC DNA]</scope>
    <source>
        <strain evidence="4">CCUG 47711</strain>
    </source>
</reference>
<dbReference type="KEGG" id="fsa:C5Q98_05540"/>
<gene>
    <name evidence="3" type="ORF">C5Q98_05540</name>
</gene>
<dbReference type="AlphaFoldDB" id="A0A2S0KNU8"/>
<keyword evidence="4" id="KW-1185">Reference proteome</keyword>
<feature type="transmembrane region" description="Helical" evidence="2">
    <location>
        <begin position="29"/>
        <end position="49"/>
    </location>
</feature>
<evidence type="ECO:0000256" key="2">
    <source>
        <dbReference type="SAM" id="Phobius"/>
    </source>
</evidence>
<keyword evidence="2" id="KW-0812">Transmembrane</keyword>
<feature type="transmembrane region" description="Helical" evidence="2">
    <location>
        <begin position="78"/>
        <end position="96"/>
    </location>
</feature>
<keyword evidence="2" id="KW-0472">Membrane</keyword>
<dbReference type="InterPro" id="IPR009709">
    <property type="entry name" value="DUF1290"/>
</dbReference>
<dbReference type="EMBL" id="CP027226">
    <property type="protein sequence ID" value="AVM42706.1"/>
    <property type="molecule type" value="Genomic_DNA"/>
</dbReference>
<dbReference type="Proteomes" id="UP000237947">
    <property type="component" value="Chromosome"/>
</dbReference>
<evidence type="ECO:0000313" key="3">
    <source>
        <dbReference type="EMBL" id="AVM42706.1"/>
    </source>
</evidence>
<evidence type="ECO:0000313" key="4">
    <source>
        <dbReference type="Proteomes" id="UP000237947"/>
    </source>
</evidence>
<name>A0A2S0KNU8_9FIRM</name>
<feature type="region of interest" description="Disordered" evidence="1">
    <location>
        <begin position="190"/>
        <end position="242"/>
    </location>
</feature>
<sequence>MLIVLVAIIVGLIIGLFSSFSLPTVYYSYVTLIILVSLDSLIEAGRAFYNKNFSNIYFLLKWLSDMLLAVLFKALGDALGVDLAIPIIIYLGMRMFDNSSKLIKTWYKRQRHKRKILEIWIRDEGESTDLPVEEINPDSERQQRVDYLRSKARNLRIEADSLLSEADTLEEEEAVSQLQNIRRREELKLNVENSTLKTSHDTSENKELDNKVSADSREEQKIENVKPITEAEKLAKEAEELK</sequence>
<dbReference type="RefSeq" id="WP_106012658.1">
    <property type="nucleotide sequence ID" value="NZ_CP027226.1"/>
</dbReference>
<evidence type="ECO:0000256" key="1">
    <source>
        <dbReference type="SAM" id="MobiDB-lite"/>
    </source>
</evidence>
<keyword evidence="2" id="KW-1133">Transmembrane helix</keyword>
<dbReference type="Pfam" id="PF06947">
    <property type="entry name" value="DUF1290"/>
    <property type="match status" value="1"/>
</dbReference>
<feature type="compositionally biased region" description="Basic and acidic residues" evidence="1">
    <location>
        <begin position="198"/>
        <end position="242"/>
    </location>
</feature>